<accession>A0A1G5I0H1</accession>
<dbReference type="SUPFAM" id="SSF48452">
    <property type="entry name" value="TPR-like"/>
    <property type="match status" value="1"/>
</dbReference>
<evidence type="ECO:0000256" key="1">
    <source>
        <dbReference type="SAM" id="MobiDB-lite"/>
    </source>
</evidence>
<name>A0A1G5I0H1_9BACT</name>
<proteinExistence type="predicted"/>
<evidence type="ECO:0008006" key="4">
    <source>
        <dbReference type="Google" id="ProtNLM"/>
    </source>
</evidence>
<dbReference type="STRING" id="419481.SAMN05216233_11687"/>
<dbReference type="Proteomes" id="UP000198870">
    <property type="component" value="Unassembled WGS sequence"/>
</dbReference>
<feature type="compositionally biased region" description="Acidic residues" evidence="1">
    <location>
        <begin position="122"/>
        <end position="132"/>
    </location>
</feature>
<evidence type="ECO:0000313" key="3">
    <source>
        <dbReference type="Proteomes" id="UP000198870"/>
    </source>
</evidence>
<keyword evidence="3" id="KW-1185">Reference proteome</keyword>
<feature type="region of interest" description="Disordered" evidence="1">
    <location>
        <begin position="117"/>
        <end position="137"/>
    </location>
</feature>
<dbReference type="RefSeq" id="WP_092213068.1">
    <property type="nucleotide sequence ID" value="NZ_FMUX01000016.1"/>
</dbReference>
<dbReference type="Gene3D" id="1.25.40.10">
    <property type="entry name" value="Tetratricopeptide repeat domain"/>
    <property type="match status" value="1"/>
</dbReference>
<organism evidence="2 3">
    <name type="scientific">Desulfoluna spongiiphila</name>
    <dbReference type="NCBI Taxonomy" id="419481"/>
    <lineage>
        <taxon>Bacteria</taxon>
        <taxon>Pseudomonadati</taxon>
        <taxon>Thermodesulfobacteriota</taxon>
        <taxon>Desulfobacteria</taxon>
        <taxon>Desulfobacterales</taxon>
        <taxon>Desulfolunaceae</taxon>
        <taxon>Desulfoluna</taxon>
    </lineage>
</organism>
<sequence length="400" mass="43035">MGLFSLFVKSPEDLEKKGDALVLSEHYGAARTQYARALEKLAGKEAGQEALLARIEEKHAGCGESLAKAHLANAADLHESGIDAEAHHLLHLAGQLAREAETKEAIEALIGELSSSMAREGEEWDDDEEEGGGDAPYSEADQAFEALCMSLPEEQGDAYMGYGDAFRNGYNALNSGEFADAEAALDAALGENGEEGYVPLELAAACLNLGKRDKAEALLLTFLSHHPRHTHGVELLCHLYLEGGEPEKALATLDENLKDLEGYPVDLALLKGRLLAECGQAGAAEAWVGDRLEHNWDDNLAFFLANLKKGNGDAPAARKLLEKSMGLCTGCGKRPPSHIQLTYANLLKEDGDTSVSLIERYLKLAMEDPATASYAYQAVSDIYRSKGDAPEADRYAAMVS</sequence>
<reference evidence="2 3" key="1">
    <citation type="submission" date="2016-10" db="EMBL/GenBank/DDBJ databases">
        <authorList>
            <person name="de Groot N.N."/>
        </authorList>
    </citation>
    <scope>NUCLEOTIDE SEQUENCE [LARGE SCALE GENOMIC DNA]</scope>
    <source>
        <strain evidence="2 3">AA1</strain>
    </source>
</reference>
<dbReference type="AlphaFoldDB" id="A0A1G5I0H1"/>
<dbReference type="EMBL" id="FMUX01000016">
    <property type="protein sequence ID" value="SCY68788.1"/>
    <property type="molecule type" value="Genomic_DNA"/>
</dbReference>
<gene>
    <name evidence="2" type="ORF">SAMN05216233_11687</name>
</gene>
<dbReference type="InterPro" id="IPR011990">
    <property type="entry name" value="TPR-like_helical_dom_sf"/>
</dbReference>
<dbReference type="Pfam" id="PF14559">
    <property type="entry name" value="TPR_19"/>
    <property type="match status" value="1"/>
</dbReference>
<protein>
    <recommendedName>
        <fullName evidence="4">Tetratricopeptide repeat-containing protein</fullName>
    </recommendedName>
</protein>
<evidence type="ECO:0000313" key="2">
    <source>
        <dbReference type="EMBL" id="SCY68788.1"/>
    </source>
</evidence>